<dbReference type="RefSeq" id="WP_044836741.1">
    <property type="nucleotide sequence ID" value="NZ_CP059733.1"/>
</dbReference>
<keyword evidence="3" id="KW-1185">Reference proteome</keyword>
<protein>
    <recommendedName>
        <fullName evidence="4">DUF4345 domain-containing protein</fullName>
    </recommendedName>
</protein>
<keyword evidence="1" id="KW-0472">Membrane</keyword>
<dbReference type="EMBL" id="CP059733">
    <property type="protein sequence ID" value="WDE05838.1"/>
    <property type="molecule type" value="Genomic_DNA"/>
</dbReference>
<organism evidence="2 3">
    <name type="scientific">Thalassomonas viridans</name>
    <dbReference type="NCBI Taxonomy" id="137584"/>
    <lineage>
        <taxon>Bacteria</taxon>
        <taxon>Pseudomonadati</taxon>
        <taxon>Pseudomonadota</taxon>
        <taxon>Gammaproteobacteria</taxon>
        <taxon>Alteromonadales</taxon>
        <taxon>Colwelliaceae</taxon>
        <taxon>Thalassomonas</taxon>
    </lineage>
</organism>
<keyword evidence="1" id="KW-1133">Transmembrane helix</keyword>
<dbReference type="AlphaFoldDB" id="A0AAE9Z3E9"/>
<dbReference type="KEGG" id="tvd:SG34_002575"/>
<feature type="transmembrane region" description="Helical" evidence="1">
    <location>
        <begin position="7"/>
        <end position="27"/>
    </location>
</feature>
<evidence type="ECO:0000313" key="3">
    <source>
        <dbReference type="Proteomes" id="UP000032352"/>
    </source>
</evidence>
<evidence type="ECO:0000313" key="2">
    <source>
        <dbReference type="EMBL" id="WDE05838.1"/>
    </source>
</evidence>
<keyword evidence="1" id="KW-0812">Transmembrane</keyword>
<reference evidence="2 3" key="2">
    <citation type="journal article" date="2022" name="Mar. Drugs">
        <title>Bioassay-Guided Fractionation Leads to the Detection of Cholic Acid Generated by the Rare Thalassomonas sp.</title>
        <authorList>
            <person name="Pheiffer F."/>
            <person name="Schneider Y.K."/>
            <person name="Hansen E.H."/>
            <person name="Andersen J.H."/>
            <person name="Isaksson J."/>
            <person name="Busche T."/>
            <person name="R C."/>
            <person name="Kalinowski J."/>
            <person name="Zyl L.V."/>
            <person name="Trindade M."/>
        </authorList>
    </citation>
    <scope>NUCLEOTIDE SEQUENCE [LARGE SCALE GENOMIC DNA]</scope>
    <source>
        <strain evidence="2 3">XOM25</strain>
    </source>
</reference>
<name>A0AAE9Z3E9_9GAMM</name>
<evidence type="ECO:0008006" key="4">
    <source>
        <dbReference type="Google" id="ProtNLM"/>
    </source>
</evidence>
<sequence length="131" mass="14382">MLRIAQFIAALFVIVFSVAAGAAIFFPDAVGAASGFNPTSDYGITNIRTLGAPLLMMAVVTAIGAYTRQWILLFPATIYFLFNGLTRVLSLFNEQYDDVMLRGLFLTFGLFTLAIFVLKTFRRAEKQPAIG</sequence>
<proteinExistence type="predicted"/>
<feature type="transmembrane region" description="Helical" evidence="1">
    <location>
        <begin position="99"/>
        <end position="118"/>
    </location>
</feature>
<evidence type="ECO:0000256" key="1">
    <source>
        <dbReference type="SAM" id="Phobius"/>
    </source>
</evidence>
<accession>A0AAE9Z3E9</accession>
<feature type="transmembrane region" description="Helical" evidence="1">
    <location>
        <begin position="73"/>
        <end position="93"/>
    </location>
</feature>
<reference evidence="2 3" key="1">
    <citation type="journal article" date="2015" name="Genome Announc.">
        <title>Draft Genome Sequences of Marine Isolates of Thalassomonas viridans and Thalassomonas actiniarum.</title>
        <authorList>
            <person name="Olonade I."/>
            <person name="van Zyl L.J."/>
            <person name="Trindade M."/>
        </authorList>
    </citation>
    <scope>NUCLEOTIDE SEQUENCE [LARGE SCALE GENOMIC DNA]</scope>
    <source>
        <strain evidence="2 3">XOM25</strain>
    </source>
</reference>
<gene>
    <name evidence="2" type="ORF">SG34_002575</name>
</gene>
<feature type="transmembrane region" description="Helical" evidence="1">
    <location>
        <begin position="47"/>
        <end position="66"/>
    </location>
</feature>
<dbReference type="Proteomes" id="UP000032352">
    <property type="component" value="Chromosome"/>
</dbReference>